<evidence type="ECO:0000313" key="2">
    <source>
        <dbReference type="EMBL" id="KAL2075547.1"/>
    </source>
</evidence>
<evidence type="ECO:0000313" key="3">
    <source>
        <dbReference type="Proteomes" id="UP001595075"/>
    </source>
</evidence>
<feature type="region of interest" description="Disordered" evidence="1">
    <location>
        <begin position="55"/>
        <end position="98"/>
    </location>
</feature>
<protein>
    <submittedName>
        <fullName evidence="2">Uncharacterized protein</fullName>
    </submittedName>
</protein>
<proteinExistence type="predicted"/>
<feature type="compositionally biased region" description="Basic and acidic residues" evidence="1">
    <location>
        <begin position="89"/>
        <end position="98"/>
    </location>
</feature>
<gene>
    <name evidence="2" type="ORF">VTL71DRAFT_490</name>
</gene>
<accession>A0ABR4D066</accession>
<reference evidence="2 3" key="1">
    <citation type="journal article" date="2024" name="Commun. Biol.">
        <title>Comparative genomic analysis of thermophilic fungi reveals convergent evolutionary adaptations and gene losses.</title>
        <authorList>
            <person name="Steindorff A.S."/>
            <person name="Aguilar-Pontes M.V."/>
            <person name="Robinson A.J."/>
            <person name="Andreopoulos B."/>
            <person name="LaButti K."/>
            <person name="Kuo A."/>
            <person name="Mondo S."/>
            <person name="Riley R."/>
            <person name="Otillar R."/>
            <person name="Haridas S."/>
            <person name="Lipzen A."/>
            <person name="Grimwood J."/>
            <person name="Schmutz J."/>
            <person name="Clum A."/>
            <person name="Reid I.D."/>
            <person name="Moisan M.C."/>
            <person name="Butler G."/>
            <person name="Nguyen T.T.M."/>
            <person name="Dewar K."/>
            <person name="Conant G."/>
            <person name="Drula E."/>
            <person name="Henrissat B."/>
            <person name="Hansel C."/>
            <person name="Singer S."/>
            <person name="Hutchinson M.I."/>
            <person name="de Vries R.P."/>
            <person name="Natvig D.O."/>
            <person name="Powell A.J."/>
            <person name="Tsang A."/>
            <person name="Grigoriev I.V."/>
        </authorList>
    </citation>
    <scope>NUCLEOTIDE SEQUENCE [LARGE SCALE GENOMIC DNA]</scope>
    <source>
        <strain evidence="2 3">CBS 494.80</strain>
    </source>
</reference>
<sequence length="98" mass="10575">MTLARDNIGMILHFNAAAVGLDGSCNLVPLRPSSCLYLSESVKKVTQTALHRLQGMNAEEDPRGRHVSQTPGICGNKSEASASAKVIHPNREDQPRLP</sequence>
<dbReference type="EMBL" id="JAZHXI010000001">
    <property type="protein sequence ID" value="KAL2075547.1"/>
    <property type="molecule type" value="Genomic_DNA"/>
</dbReference>
<dbReference type="Proteomes" id="UP001595075">
    <property type="component" value="Unassembled WGS sequence"/>
</dbReference>
<name>A0ABR4D066_9HELO</name>
<evidence type="ECO:0000256" key="1">
    <source>
        <dbReference type="SAM" id="MobiDB-lite"/>
    </source>
</evidence>
<keyword evidence="3" id="KW-1185">Reference proteome</keyword>
<comment type="caution">
    <text evidence="2">The sequence shown here is derived from an EMBL/GenBank/DDBJ whole genome shotgun (WGS) entry which is preliminary data.</text>
</comment>
<organism evidence="2 3">
    <name type="scientific">Oculimacula yallundae</name>
    <dbReference type="NCBI Taxonomy" id="86028"/>
    <lineage>
        <taxon>Eukaryota</taxon>
        <taxon>Fungi</taxon>
        <taxon>Dikarya</taxon>
        <taxon>Ascomycota</taxon>
        <taxon>Pezizomycotina</taxon>
        <taxon>Leotiomycetes</taxon>
        <taxon>Helotiales</taxon>
        <taxon>Ploettnerulaceae</taxon>
        <taxon>Oculimacula</taxon>
    </lineage>
</organism>